<dbReference type="GO" id="GO:0032259">
    <property type="term" value="P:methylation"/>
    <property type="evidence" value="ECO:0007669"/>
    <property type="project" value="UniProtKB-KW"/>
</dbReference>
<evidence type="ECO:0000259" key="7">
    <source>
        <dbReference type="PROSITE" id="PS01124"/>
    </source>
</evidence>
<proteinExistence type="predicted"/>
<feature type="compositionally biased region" description="Polar residues" evidence="6">
    <location>
        <begin position="138"/>
        <end position="153"/>
    </location>
</feature>
<keyword evidence="3" id="KW-0805">Transcription regulation</keyword>
<dbReference type="EMBL" id="ML978156">
    <property type="protein sequence ID" value="KAF2035812.1"/>
    <property type="molecule type" value="Genomic_DNA"/>
</dbReference>
<keyword evidence="5" id="KW-0804">Transcription</keyword>
<evidence type="ECO:0000256" key="4">
    <source>
        <dbReference type="ARBA" id="ARBA00023159"/>
    </source>
</evidence>
<sequence length="278" mass="30389">MVYTTDAARWRALATRDANANGHFVYSVKTTNIYCRPTCPARLARRANVGFYKTPAEAEADGFRACKRCKPNAVPEDPQEKAVEKACALIEEAVRNDDPKSFRLQDLAKNVGLTPRYFHKIFKDKTGVTPKEWAKARQASQGSASATPTLQLSPENIADADSADWDPFHFSEYNELVDFELDGSASLGYNLATGANQPVSMGHGNAVDVNILYELWNSGYEPNGLETGFVLAGDSILASLGEANAPAFEWPSADKQIPASSAFELDIDALLRCDNVLF</sequence>
<dbReference type="GO" id="GO:0003700">
    <property type="term" value="F:DNA-binding transcription factor activity"/>
    <property type="evidence" value="ECO:0007669"/>
    <property type="project" value="InterPro"/>
</dbReference>
<name>A0A9P4HM86_9PLEO</name>
<dbReference type="Gene3D" id="3.40.10.10">
    <property type="entry name" value="DNA Methylphosphotriester Repair Domain"/>
    <property type="match status" value="1"/>
</dbReference>
<dbReference type="PROSITE" id="PS01124">
    <property type="entry name" value="HTH_ARAC_FAMILY_2"/>
    <property type="match status" value="1"/>
</dbReference>
<dbReference type="Pfam" id="PF00165">
    <property type="entry name" value="HTH_AraC"/>
    <property type="match status" value="1"/>
</dbReference>
<reference evidence="8" key="1">
    <citation type="journal article" date="2020" name="Stud. Mycol.">
        <title>101 Dothideomycetes genomes: a test case for predicting lifestyles and emergence of pathogens.</title>
        <authorList>
            <person name="Haridas S."/>
            <person name="Albert R."/>
            <person name="Binder M."/>
            <person name="Bloem J."/>
            <person name="Labutti K."/>
            <person name="Salamov A."/>
            <person name="Andreopoulos B."/>
            <person name="Baker S."/>
            <person name="Barry K."/>
            <person name="Bills G."/>
            <person name="Bluhm B."/>
            <person name="Cannon C."/>
            <person name="Castanera R."/>
            <person name="Culley D."/>
            <person name="Daum C."/>
            <person name="Ezra D."/>
            <person name="Gonzalez J."/>
            <person name="Henrissat B."/>
            <person name="Kuo A."/>
            <person name="Liang C."/>
            <person name="Lipzen A."/>
            <person name="Lutzoni F."/>
            <person name="Magnuson J."/>
            <person name="Mondo S."/>
            <person name="Nolan M."/>
            <person name="Ohm R."/>
            <person name="Pangilinan J."/>
            <person name="Park H.-J."/>
            <person name="Ramirez L."/>
            <person name="Alfaro M."/>
            <person name="Sun H."/>
            <person name="Tritt A."/>
            <person name="Yoshinaga Y."/>
            <person name="Zwiers L.-H."/>
            <person name="Turgeon B."/>
            <person name="Goodwin S."/>
            <person name="Spatafora J."/>
            <person name="Crous P."/>
            <person name="Grigoriev I."/>
        </authorList>
    </citation>
    <scope>NUCLEOTIDE SEQUENCE</scope>
    <source>
        <strain evidence="8">CBS 110217</strain>
    </source>
</reference>
<dbReference type="GO" id="GO:0006281">
    <property type="term" value="P:DNA repair"/>
    <property type="evidence" value="ECO:0007669"/>
    <property type="project" value="InterPro"/>
</dbReference>
<evidence type="ECO:0000313" key="8">
    <source>
        <dbReference type="EMBL" id="KAF2035812.1"/>
    </source>
</evidence>
<dbReference type="Gene3D" id="1.10.10.60">
    <property type="entry name" value="Homeodomain-like"/>
    <property type="match status" value="1"/>
</dbReference>
<keyword evidence="2" id="KW-0808">Transferase</keyword>
<feature type="domain" description="HTH araC/xylS-type" evidence="7">
    <location>
        <begin position="84"/>
        <end position="138"/>
    </location>
</feature>
<evidence type="ECO:0000256" key="6">
    <source>
        <dbReference type="SAM" id="MobiDB-lite"/>
    </source>
</evidence>
<dbReference type="OrthoDB" id="2447880at2759"/>
<dbReference type="InterPro" id="IPR018060">
    <property type="entry name" value="HTH_AraC"/>
</dbReference>
<evidence type="ECO:0000256" key="3">
    <source>
        <dbReference type="ARBA" id="ARBA00023015"/>
    </source>
</evidence>
<accession>A0A9P4HM86</accession>
<dbReference type="InterPro" id="IPR009057">
    <property type="entry name" value="Homeodomain-like_sf"/>
</dbReference>
<comment type="caution">
    <text evidence="8">The sequence shown here is derived from an EMBL/GenBank/DDBJ whole genome shotgun (WGS) entry which is preliminary data.</text>
</comment>
<dbReference type="AlphaFoldDB" id="A0A9P4HM86"/>
<dbReference type="Pfam" id="PF02805">
    <property type="entry name" value="Ada_Zn_binding"/>
    <property type="match status" value="1"/>
</dbReference>
<dbReference type="InterPro" id="IPR004026">
    <property type="entry name" value="Ada_DNA_repair_Zn-bd"/>
</dbReference>
<keyword evidence="9" id="KW-1185">Reference proteome</keyword>
<dbReference type="GO" id="GO:0043565">
    <property type="term" value="F:sequence-specific DNA binding"/>
    <property type="evidence" value="ECO:0007669"/>
    <property type="project" value="InterPro"/>
</dbReference>
<dbReference type="SUPFAM" id="SSF46689">
    <property type="entry name" value="Homeodomain-like"/>
    <property type="match status" value="1"/>
</dbReference>
<dbReference type="GO" id="GO:0008270">
    <property type="term" value="F:zinc ion binding"/>
    <property type="evidence" value="ECO:0007669"/>
    <property type="project" value="InterPro"/>
</dbReference>
<evidence type="ECO:0000256" key="2">
    <source>
        <dbReference type="ARBA" id="ARBA00022603"/>
    </source>
</evidence>
<comment type="cofactor">
    <cofactor evidence="1">
        <name>Zn(2+)</name>
        <dbReference type="ChEBI" id="CHEBI:29105"/>
    </cofactor>
</comment>
<keyword evidence="2" id="KW-0489">Methyltransferase</keyword>
<organism evidence="8 9">
    <name type="scientific">Setomelanomma holmii</name>
    <dbReference type="NCBI Taxonomy" id="210430"/>
    <lineage>
        <taxon>Eukaryota</taxon>
        <taxon>Fungi</taxon>
        <taxon>Dikarya</taxon>
        <taxon>Ascomycota</taxon>
        <taxon>Pezizomycotina</taxon>
        <taxon>Dothideomycetes</taxon>
        <taxon>Pleosporomycetidae</taxon>
        <taxon>Pleosporales</taxon>
        <taxon>Pleosporineae</taxon>
        <taxon>Phaeosphaeriaceae</taxon>
        <taxon>Setomelanomma</taxon>
    </lineage>
</organism>
<gene>
    <name evidence="8" type="ORF">EK21DRAFT_106653</name>
</gene>
<evidence type="ECO:0000256" key="5">
    <source>
        <dbReference type="ARBA" id="ARBA00023163"/>
    </source>
</evidence>
<dbReference type="InterPro" id="IPR035451">
    <property type="entry name" value="Ada-like_dom_sf"/>
</dbReference>
<evidence type="ECO:0000256" key="1">
    <source>
        <dbReference type="ARBA" id="ARBA00001947"/>
    </source>
</evidence>
<feature type="region of interest" description="Disordered" evidence="6">
    <location>
        <begin position="132"/>
        <end position="153"/>
    </location>
</feature>
<evidence type="ECO:0000313" key="9">
    <source>
        <dbReference type="Proteomes" id="UP000799777"/>
    </source>
</evidence>
<dbReference type="GO" id="GO:0008168">
    <property type="term" value="F:methyltransferase activity"/>
    <property type="evidence" value="ECO:0007669"/>
    <property type="project" value="UniProtKB-KW"/>
</dbReference>
<dbReference type="SUPFAM" id="SSF57884">
    <property type="entry name" value="Ada DNA repair protein, N-terminal domain (N-Ada 10)"/>
    <property type="match status" value="1"/>
</dbReference>
<keyword evidence="4" id="KW-0010">Activator</keyword>
<protein>
    <recommendedName>
        <fullName evidence="7">HTH araC/xylS-type domain-containing protein</fullName>
    </recommendedName>
</protein>
<dbReference type="Proteomes" id="UP000799777">
    <property type="component" value="Unassembled WGS sequence"/>
</dbReference>